<evidence type="ECO:0000313" key="4">
    <source>
        <dbReference type="EMBL" id="KMM66993.1"/>
    </source>
</evidence>
<feature type="region of interest" description="Disordered" evidence="2">
    <location>
        <begin position="664"/>
        <end position="694"/>
    </location>
</feature>
<reference evidence="5" key="3">
    <citation type="journal article" date="2010" name="Genome Res.">
        <title>Population genomic sequencing of Coccidioides fungi reveals recent hybridization and transposon control.</title>
        <authorList>
            <person name="Neafsey D.E."/>
            <person name="Barker B.M."/>
            <person name="Sharpton T.J."/>
            <person name="Stajich J.E."/>
            <person name="Park D.J."/>
            <person name="Whiston E."/>
            <person name="Hung C.-Y."/>
            <person name="McMahan C."/>
            <person name="White J."/>
            <person name="Sykes S."/>
            <person name="Heiman D."/>
            <person name="Young S."/>
            <person name="Zeng Q."/>
            <person name="Abouelleil A."/>
            <person name="Aftuck L."/>
            <person name="Bessette D."/>
            <person name="Brown A."/>
            <person name="FitzGerald M."/>
            <person name="Lui A."/>
            <person name="Macdonald J.P."/>
            <person name="Priest M."/>
            <person name="Orbach M.J."/>
            <person name="Galgiani J.N."/>
            <person name="Kirkland T.N."/>
            <person name="Cole G.T."/>
            <person name="Birren B.W."/>
            <person name="Henn M.R."/>
            <person name="Taylor J.W."/>
            <person name="Rounsley S.D."/>
        </authorList>
    </citation>
    <scope>NUCLEOTIDE SEQUENCE [LARGE SCALE GENOMIC DNA]</scope>
    <source>
        <strain evidence="5">RMSCC 3488</strain>
    </source>
</reference>
<name>A0A0J6F9V8_COCPO</name>
<evidence type="ECO:0000256" key="1">
    <source>
        <dbReference type="SAM" id="Coils"/>
    </source>
</evidence>
<feature type="region of interest" description="Disordered" evidence="2">
    <location>
        <begin position="719"/>
        <end position="751"/>
    </location>
</feature>
<protein>
    <recommendedName>
        <fullName evidence="3">Spindle pole body-associated protein cut12 domain-containing protein</fullName>
    </recommendedName>
</protein>
<feature type="region of interest" description="Disordered" evidence="2">
    <location>
        <begin position="68"/>
        <end position="231"/>
    </location>
</feature>
<sequence>MLGWLAGAGRGEGVDAPETPAPAFAYKAFKNALLGTPAEIDEDRELTIPLKPLENTYQRSDNLIKKLEKARSDAKDKSQPREPLPPPKEAAQPMASPAKSILVTPGTAAGRRKTVSFGEGVIDNERKRSTLGLSPKKDLLSGNISRQWPAPTSDLSRKNRSKPSQSSQSSLNAQEHKPCEEDDLFNITEKKKTTPTEKPATPTPQISQDPVEEADDDPTTNLNEPHSQSGKFWKAEYESYRTKSDREIKKLLEYRALTKSFARKKDEQVSRLTDKLRQEEEKLQVMEHHLAEIAAKMADNINTGEPKDEAMVKELSQQTALTLQHKHKAASLRRTLERHGVLDSDESSHDDDPKQDAVVRKLREVQAELDLANARLKSHGRSDDLKRLQTLVESSEKKARELDSENLSLKQDLAKIKKEISTYEGRRVSKEARLKRKQENLERRVKEYSERLRDSSKAHWEAQDALKKTFEAEKREMQDIIDSLRSELAAVEKRASTNNRTLPDPGRTSGRQSSPSKQEVDATQHREHRSSHQNGQSRANPTTNNTERERERERERSVPRHSSRPSNADLRPQRPRDNIQISPLRDLNSRDDAAMLTDLGGDDDVPPNILKRRQNNLDLLAAAKLLPPQRCRSASPKKSTTQEDYVRTTLSPRPSMVYMELDERKKSANFRPRPAKNTNDKTPRQKASKTSGLNRQMSLVPDFHLPASTAAEAFALAHPERSASAKARLQRSSEDAKKARAQGKENVYTAV</sequence>
<evidence type="ECO:0000259" key="3">
    <source>
        <dbReference type="Pfam" id="PF11500"/>
    </source>
</evidence>
<dbReference type="EMBL" id="DS268110">
    <property type="protein sequence ID" value="KMM66993.1"/>
    <property type="molecule type" value="Genomic_DNA"/>
</dbReference>
<feature type="region of interest" description="Disordered" evidence="2">
    <location>
        <begin position="429"/>
        <end position="462"/>
    </location>
</feature>
<reference evidence="5" key="2">
    <citation type="journal article" date="2009" name="Genome Res.">
        <title>Comparative genomic analyses of the human fungal pathogens Coccidioides and their relatives.</title>
        <authorList>
            <person name="Sharpton T.J."/>
            <person name="Stajich J.E."/>
            <person name="Rounsley S.D."/>
            <person name="Gardner M.J."/>
            <person name="Wortman J.R."/>
            <person name="Jordar V.S."/>
            <person name="Maiti R."/>
            <person name="Kodira C.D."/>
            <person name="Neafsey D.E."/>
            <person name="Zeng Q."/>
            <person name="Hung C.-Y."/>
            <person name="McMahan C."/>
            <person name="Muszewska A."/>
            <person name="Grynberg M."/>
            <person name="Mandel M.A."/>
            <person name="Kellner E.M."/>
            <person name="Barker B.M."/>
            <person name="Galgiani J.N."/>
            <person name="Orbach M.J."/>
            <person name="Kirkland T.N."/>
            <person name="Cole G.T."/>
            <person name="Henn M.R."/>
            <person name="Birren B.W."/>
            <person name="Taylor J.W."/>
        </authorList>
    </citation>
    <scope>NUCLEOTIDE SEQUENCE [LARGE SCALE GENOMIC DNA]</scope>
    <source>
        <strain evidence="5">RMSCC 3488</strain>
    </source>
</reference>
<accession>A0A0J6F9V8</accession>
<dbReference type="AlphaFoldDB" id="A0A0J6F9V8"/>
<feature type="coiled-coil region" evidence="1">
    <location>
        <begin position="262"/>
        <end position="296"/>
    </location>
</feature>
<feature type="compositionally biased region" description="Polar residues" evidence="2">
    <location>
        <begin position="532"/>
        <end position="545"/>
    </location>
</feature>
<feature type="compositionally biased region" description="Basic and acidic residues" evidence="2">
    <location>
        <begin position="68"/>
        <end position="80"/>
    </location>
</feature>
<feature type="region of interest" description="Disordered" evidence="2">
    <location>
        <begin position="491"/>
        <end position="590"/>
    </location>
</feature>
<proteinExistence type="predicted"/>
<dbReference type="VEuPathDB" id="FungiDB:CPAG_03329"/>
<evidence type="ECO:0000256" key="2">
    <source>
        <dbReference type="SAM" id="MobiDB-lite"/>
    </source>
</evidence>
<dbReference type="OrthoDB" id="5383703at2759"/>
<organism evidence="4 5">
    <name type="scientific">Coccidioides posadasii RMSCC 3488</name>
    <dbReference type="NCBI Taxonomy" id="454284"/>
    <lineage>
        <taxon>Eukaryota</taxon>
        <taxon>Fungi</taxon>
        <taxon>Dikarya</taxon>
        <taxon>Ascomycota</taxon>
        <taxon>Pezizomycotina</taxon>
        <taxon>Eurotiomycetes</taxon>
        <taxon>Eurotiomycetidae</taxon>
        <taxon>Onygenales</taxon>
        <taxon>Onygenaceae</taxon>
        <taxon>Coccidioides</taxon>
    </lineage>
</organism>
<dbReference type="Proteomes" id="UP000054567">
    <property type="component" value="Unassembled WGS sequence"/>
</dbReference>
<gene>
    <name evidence="4" type="ORF">CPAG_03329</name>
</gene>
<feature type="compositionally biased region" description="Basic and acidic residues" evidence="2">
    <location>
        <begin position="546"/>
        <end position="558"/>
    </location>
</feature>
<evidence type="ECO:0000313" key="5">
    <source>
        <dbReference type="Proteomes" id="UP000054567"/>
    </source>
</evidence>
<dbReference type="InterPro" id="IPR021589">
    <property type="entry name" value="Cut12"/>
</dbReference>
<reference evidence="4 5" key="1">
    <citation type="submission" date="2007-06" db="EMBL/GenBank/DDBJ databases">
        <title>The Genome Sequence of Coccidioides posadasii RMSCC_3488.</title>
        <authorList>
            <consortium name="Coccidioides Genome Resources Consortium"/>
            <consortium name="The Broad Institute Genome Sequencing Platform"/>
            <person name="Henn M.R."/>
            <person name="Sykes S."/>
            <person name="Young S."/>
            <person name="Jaffe D."/>
            <person name="Berlin A."/>
            <person name="Alvarez P."/>
            <person name="Butler J."/>
            <person name="Gnerre S."/>
            <person name="Grabherr M."/>
            <person name="Mauceli E."/>
            <person name="Brockman W."/>
            <person name="Kodira C."/>
            <person name="Alvarado L."/>
            <person name="Zeng Q."/>
            <person name="Crawford M."/>
            <person name="Antoine C."/>
            <person name="Devon K."/>
            <person name="Galgiani J."/>
            <person name="Orsborn K."/>
            <person name="Lewis M.L."/>
            <person name="Nusbaum C."/>
            <person name="Galagan J."/>
            <person name="Birren B."/>
        </authorList>
    </citation>
    <scope>NUCLEOTIDE SEQUENCE [LARGE SCALE GENOMIC DNA]</scope>
    <source>
        <strain evidence="4 5">RMSCC 3488</strain>
    </source>
</reference>
<dbReference type="Pfam" id="PF11500">
    <property type="entry name" value="Cut12"/>
    <property type="match status" value="1"/>
</dbReference>
<keyword evidence="1" id="KW-0175">Coiled coil</keyword>
<feature type="compositionally biased region" description="Polar residues" evidence="2">
    <location>
        <begin position="219"/>
        <end position="230"/>
    </location>
</feature>
<feature type="domain" description="Spindle pole body-associated protein cut12" evidence="3">
    <location>
        <begin position="161"/>
        <end position="307"/>
    </location>
</feature>